<evidence type="ECO:0000313" key="4">
    <source>
        <dbReference type="Proteomes" id="UP000694388"/>
    </source>
</evidence>
<organism evidence="3 4">
    <name type="scientific">Eptatretus burgeri</name>
    <name type="common">Inshore hagfish</name>
    <dbReference type="NCBI Taxonomy" id="7764"/>
    <lineage>
        <taxon>Eukaryota</taxon>
        <taxon>Metazoa</taxon>
        <taxon>Chordata</taxon>
        <taxon>Craniata</taxon>
        <taxon>Vertebrata</taxon>
        <taxon>Cyclostomata</taxon>
        <taxon>Myxini</taxon>
        <taxon>Myxiniformes</taxon>
        <taxon>Myxinidae</taxon>
        <taxon>Eptatretinae</taxon>
        <taxon>Eptatretus</taxon>
    </lineage>
</organism>
<dbReference type="InterPro" id="IPR001878">
    <property type="entry name" value="Znf_CCHC"/>
</dbReference>
<dbReference type="Ensembl" id="ENSEBUT00000019818.1">
    <property type="protein sequence ID" value="ENSEBUP00000019242.1"/>
    <property type="gene ID" value="ENSEBUG00000011974.1"/>
</dbReference>
<evidence type="ECO:0000256" key="1">
    <source>
        <dbReference type="PROSITE-ProRule" id="PRU00047"/>
    </source>
</evidence>
<keyword evidence="1" id="KW-0862">Zinc</keyword>
<keyword evidence="1" id="KW-0863">Zinc-finger</keyword>
<dbReference type="SUPFAM" id="SSF57756">
    <property type="entry name" value="Retrovirus zinc finger-like domains"/>
    <property type="match status" value="1"/>
</dbReference>
<protein>
    <recommendedName>
        <fullName evidence="2">CCHC-type domain-containing protein</fullName>
    </recommendedName>
</protein>
<sequence length="154" mass="17625">MSSRFICVFAVAADYKVCVGNLCISAAKADLEQAFGLDWLVTDLALPLWSLPFRGTPNIQFGHTTESEVLCGTRVHVEMSTGMSRRPRFGGRTPARRPFDPNDRCYECGQRGHYAYDCYIYSRRKRHRLVHKLRKHVGFDPFSIDSLISLYLFV</sequence>
<dbReference type="GeneTree" id="ENSGT00940000167342"/>
<dbReference type="SMART" id="SM00343">
    <property type="entry name" value="ZnF_C2HC"/>
    <property type="match status" value="1"/>
</dbReference>
<dbReference type="Proteomes" id="UP000694388">
    <property type="component" value="Unplaced"/>
</dbReference>
<feature type="domain" description="CCHC-type" evidence="2">
    <location>
        <begin position="104"/>
        <end position="118"/>
    </location>
</feature>
<proteinExistence type="predicted"/>
<name>A0A8C4WYB6_EPTBU</name>
<evidence type="ECO:0000259" key="2">
    <source>
        <dbReference type="PROSITE" id="PS50158"/>
    </source>
</evidence>
<dbReference type="InterPro" id="IPR036875">
    <property type="entry name" value="Znf_CCHC_sf"/>
</dbReference>
<reference evidence="3" key="1">
    <citation type="submission" date="2025-08" db="UniProtKB">
        <authorList>
            <consortium name="Ensembl"/>
        </authorList>
    </citation>
    <scope>IDENTIFICATION</scope>
</reference>
<dbReference type="GO" id="GO:0003676">
    <property type="term" value="F:nucleic acid binding"/>
    <property type="evidence" value="ECO:0007669"/>
    <property type="project" value="InterPro"/>
</dbReference>
<keyword evidence="4" id="KW-1185">Reference proteome</keyword>
<evidence type="ECO:0000313" key="3">
    <source>
        <dbReference type="Ensembl" id="ENSEBUP00000019242.1"/>
    </source>
</evidence>
<dbReference type="Gene3D" id="4.10.60.10">
    <property type="entry name" value="Zinc finger, CCHC-type"/>
    <property type="match status" value="1"/>
</dbReference>
<accession>A0A8C4WYB6</accession>
<reference evidence="3" key="2">
    <citation type="submission" date="2025-09" db="UniProtKB">
        <authorList>
            <consortium name="Ensembl"/>
        </authorList>
    </citation>
    <scope>IDENTIFICATION</scope>
</reference>
<dbReference type="AlphaFoldDB" id="A0A8C4WYB6"/>
<dbReference type="PROSITE" id="PS50158">
    <property type="entry name" value="ZF_CCHC"/>
    <property type="match status" value="1"/>
</dbReference>
<keyword evidence="1" id="KW-0479">Metal-binding</keyword>
<dbReference type="Pfam" id="PF00098">
    <property type="entry name" value="zf-CCHC"/>
    <property type="match status" value="1"/>
</dbReference>
<dbReference type="GO" id="GO:0008270">
    <property type="term" value="F:zinc ion binding"/>
    <property type="evidence" value="ECO:0007669"/>
    <property type="project" value="UniProtKB-KW"/>
</dbReference>